<evidence type="ECO:0000256" key="8">
    <source>
        <dbReference type="SAM" id="Phobius"/>
    </source>
</evidence>
<dbReference type="Gene3D" id="1.10.4030.10">
    <property type="entry name" value="Porin chaperone SurA, peptide-binding domain"/>
    <property type="match status" value="1"/>
</dbReference>
<name>A0ABV6DTX0_9BACL</name>
<feature type="domain" description="PpiC" evidence="9">
    <location>
        <begin position="187"/>
        <end position="279"/>
    </location>
</feature>
<dbReference type="RefSeq" id="WP_377473941.1">
    <property type="nucleotide sequence ID" value="NZ_JBHLWN010000110.1"/>
</dbReference>
<accession>A0ABV6DTX0</accession>
<feature type="transmembrane region" description="Helical" evidence="8">
    <location>
        <begin position="7"/>
        <end position="27"/>
    </location>
</feature>
<dbReference type="Proteomes" id="UP001589776">
    <property type="component" value="Unassembled WGS sequence"/>
</dbReference>
<keyword evidence="5 6" id="KW-0413">Isomerase</keyword>
<dbReference type="InterPro" id="IPR027304">
    <property type="entry name" value="Trigger_fact/SurA_dom_sf"/>
</dbReference>
<keyword evidence="8" id="KW-0812">Transmembrane</keyword>
<dbReference type="InterPro" id="IPR000297">
    <property type="entry name" value="PPIase_PpiC"/>
</dbReference>
<reference evidence="10 11" key="1">
    <citation type="submission" date="2024-09" db="EMBL/GenBank/DDBJ databases">
        <authorList>
            <person name="Sun Q."/>
            <person name="Mori K."/>
        </authorList>
    </citation>
    <scope>NUCLEOTIDE SEQUENCE [LARGE SCALE GENOMIC DNA]</scope>
    <source>
        <strain evidence="10 11">CCM 7759</strain>
    </source>
</reference>
<evidence type="ECO:0000313" key="11">
    <source>
        <dbReference type="Proteomes" id="UP001589776"/>
    </source>
</evidence>
<dbReference type="Pfam" id="PF00639">
    <property type="entry name" value="Rotamase"/>
    <property type="match status" value="1"/>
</dbReference>
<comment type="catalytic activity">
    <reaction evidence="1">
        <text>[protein]-peptidylproline (omega=180) = [protein]-peptidylproline (omega=0)</text>
        <dbReference type="Rhea" id="RHEA:16237"/>
        <dbReference type="Rhea" id="RHEA-COMP:10747"/>
        <dbReference type="Rhea" id="RHEA-COMP:10748"/>
        <dbReference type="ChEBI" id="CHEBI:83833"/>
        <dbReference type="ChEBI" id="CHEBI:83834"/>
        <dbReference type="EC" id="5.2.1.8"/>
    </reaction>
</comment>
<keyword evidence="3" id="KW-0732">Signal</keyword>
<dbReference type="EMBL" id="JBHLWN010000110">
    <property type="protein sequence ID" value="MFC0216101.1"/>
    <property type="molecule type" value="Genomic_DNA"/>
</dbReference>
<keyword evidence="8" id="KW-1133">Transmembrane helix</keyword>
<evidence type="ECO:0000313" key="10">
    <source>
        <dbReference type="EMBL" id="MFC0216101.1"/>
    </source>
</evidence>
<evidence type="ECO:0000256" key="7">
    <source>
        <dbReference type="SAM" id="MobiDB-lite"/>
    </source>
</evidence>
<dbReference type="SUPFAM" id="SSF109998">
    <property type="entry name" value="Triger factor/SurA peptide-binding domain-like"/>
    <property type="match status" value="1"/>
</dbReference>
<dbReference type="GO" id="GO:0003755">
    <property type="term" value="F:peptidyl-prolyl cis-trans isomerase activity"/>
    <property type="evidence" value="ECO:0007669"/>
    <property type="project" value="UniProtKB-EC"/>
</dbReference>
<sequence>MQKTKRLWGLIALEAIIIAALLGVITLRGGLGSQGSAGNGTGHPDTPGAPSQQPSGGLTDTGRAVATVEGRTFTLGELYEELGRRYGATLLNQLLDREAIRLEGKALGVGVTPEEIDQELKRMQQGYDGEEQFYKSMKEQLGMTREQIREDMLYKLLLERIATNNIKISDEQVNEYISEHPEEFKQGVELHLAQIISANRELADKAYNELVKGADFAQVARDRSIDEETANGGGDLGYIEEGDPFLPASVMKVALTMKVGAFSQPIAIEDGRYAIIQLKERKIKKGADPQTVREQVRKQLALSEAPPLQELVKTLRIKYRTEIKDPAFSP</sequence>
<evidence type="ECO:0000256" key="1">
    <source>
        <dbReference type="ARBA" id="ARBA00000971"/>
    </source>
</evidence>
<dbReference type="InterPro" id="IPR050245">
    <property type="entry name" value="PrsA_foldase"/>
</dbReference>
<feature type="region of interest" description="Disordered" evidence="7">
    <location>
        <begin position="36"/>
        <end position="61"/>
    </location>
</feature>
<evidence type="ECO:0000256" key="2">
    <source>
        <dbReference type="ARBA" id="ARBA00013194"/>
    </source>
</evidence>
<dbReference type="InterPro" id="IPR046357">
    <property type="entry name" value="PPIase_dom_sf"/>
</dbReference>
<keyword evidence="8" id="KW-0472">Membrane</keyword>
<dbReference type="PROSITE" id="PS01096">
    <property type="entry name" value="PPIC_PPIASE_1"/>
    <property type="match status" value="1"/>
</dbReference>
<gene>
    <name evidence="10" type="ORF">ACFFK0_27270</name>
</gene>
<evidence type="ECO:0000256" key="5">
    <source>
        <dbReference type="ARBA" id="ARBA00023235"/>
    </source>
</evidence>
<evidence type="ECO:0000256" key="3">
    <source>
        <dbReference type="ARBA" id="ARBA00022729"/>
    </source>
</evidence>
<comment type="caution">
    <text evidence="10">The sequence shown here is derived from an EMBL/GenBank/DDBJ whole genome shotgun (WGS) entry which is preliminary data.</text>
</comment>
<dbReference type="InterPro" id="IPR023058">
    <property type="entry name" value="PPIase_PpiC_CS"/>
</dbReference>
<dbReference type="EC" id="5.2.1.8" evidence="2"/>
<dbReference type="Gene3D" id="3.10.50.40">
    <property type="match status" value="1"/>
</dbReference>
<protein>
    <recommendedName>
        <fullName evidence="2">peptidylprolyl isomerase</fullName>
        <ecNumber evidence="2">5.2.1.8</ecNumber>
    </recommendedName>
</protein>
<dbReference type="SUPFAM" id="SSF54534">
    <property type="entry name" value="FKBP-like"/>
    <property type="match status" value="1"/>
</dbReference>
<evidence type="ECO:0000259" key="9">
    <source>
        <dbReference type="PROSITE" id="PS50198"/>
    </source>
</evidence>
<proteinExistence type="predicted"/>
<keyword evidence="4 6" id="KW-0697">Rotamase</keyword>
<organism evidence="10 11">
    <name type="scientific">Paenibacillus chartarius</name>
    <dbReference type="NCBI Taxonomy" id="747481"/>
    <lineage>
        <taxon>Bacteria</taxon>
        <taxon>Bacillati</taxon>
        <taxon>Bacillota</taxon>
        <taxon>Bacilli</taxon>
        <taxon>Bacillales</taxon>
        <taxon>Paenibacillaceae</taxon>
        <taxon>Paenibacillus</taxon>
    </lineage>
</organism>
<evidence type="ECO:0000256" key="6">
    <source>
        <dbReference type="PROSITE-ProRule" id="PRU00278"/>
    </source>
</evidence>
<feature type="compositionally biased region" description="Polar residues" evidence="7">
    <location>
        <begin position="49"/>
        <end position="58"/>
    </location>
</feature>
<dbReference type="PANTHER" id="PTHR47245">
    <property type="entry name" value="PEPTIDYLPROLYL ISOMERASE"/>
    <property type="match status" value="1"/>
</dbReference>
<dbReference type="PROSITE" id="PS50198">
    <property type="entry name" value="PPIC_PPIASE_2"/>
    <property type="match status" value="1"/>
</dbReference>
<dbReference type="PANTHER" id="PTHR47245:SF1">
    <property type="entry name" value="FOLDASE PROTEIN PRSA"/>
    <property type="match status" value="1"/>
</dbReference>
<evidence type="ECO:0000256" key="4">
    <source>
        <dbReference type="ARBA" id="ARBA00023110"/>
    </source>
</evidence>
<keyword evidence="11" id="KW-1185">Reference proteome</keyword>